<dbReference type="Proteomes" id="UP000002939">
    <property type="component" value="Unassembled WGS sequence"/>
</dbReference>
<evidence type="ECO:0000313" key="4">
    <source>
        <dbReference type="Proteomes" id="UP000002939"/>
    </source>
</evidence>
<dbReference type="InterPro" id="IPR011089">
    <property type="entry name" value="GmrSD_C"/>
</dbReference>
<evidence type="ECO:0000313" key="3">
    <source>
        <dbReference type="EMBL" id="EEW93764.2"/>
    </source>
</evidence>
<comment type="caution">
    <text evidence="3">The sequence shown here is derived from an EMBL/GenBank/DDBJ whole genome shotgun (WGS) entry which is preliminary data.</text>
</comment>
<dbReference type="PANTHER" id="PTHR35149:SF1">
    <property type="entry name" value="DUF5655 DOMAIN-CONTAINING PROTEIN"/>
    <property type="match status" value="1"/>
</dbReference>
<dbReference type="PANTHER" id="PTHR35149">
    <property type="entry name" value="SLL5132 PROTEIN"/>
    <property type="match status" value="1"/>
</dbReference>
<dbReference type="InterPro" id="IPR004919">
    <property type="entry name" value="GmrSD_N"/>
</dbReference>
<accession>D0BL11</accession>
<protein>
    <recommendedName>
        <fullName evidence="5">DUF262 domain-containing protein</fullName>
    </recommendedName>
</protein>
<dbReference type="Pfam" id="PF03235">
    <property type="entry name" value="GmrSD_N"/>
    <property type="match status" value="1"/>
</dbReference>
<evidence type="ECO:0000259" key="1">
    <source>
        <dbReference type="Pfam" id="PF03235"/>
    </source>
</evidence>
<feature type="domain" description="GmrSD restriction endonucleases N-terminal" evidence="1">
    <location>
        <begin position="19"/>
        <end position="252"/>
    </location>
</feature>
<dbReference type="EMBL" id="ACRF02000013">
    <property type="protein sequence ID" value="EEW93764.2"/>
    <property type="molecule type" value="Genomic_DNA"/>
</dbReference>
<sequence>MDIKVTKCAISELMPIEGKGNYNIPEYQRNYSWSEDNIETLIQDIINEDDGYYLGNIIITSKSDSEDTYDIVDGQQRFTTITLIFLAIYDILNDATEITTLSKEQKTRYERKKFDIERRLTFEEKFNKVSFNFSEQIKLNLLEPDRSIYFDLIDRVINFKTDKKQHKNKILGKRYQSIKKNLLNKFFESDMILEDNNIDTKVNNLIDFYTKLIDANILKIEVTNLNDAFTIFTSFNAKGVPLTLIDLFKSYYIREAGDSPGVIDKWYQLLNIFNNKNEEPISDVVTQFLLNNYDTFENTSKSSITRGSALNAYDTIFSEKKGDYIEALIYRAKLFSLLNPKINTINNNLNTSTVIKLEKLSTLESTQVIPVVLFLLDKLIQNKTSIDIFEDFIDFLISYYVRRNFILRPKSSNIRAKSLQCIRDYQNVDIIDQTIINKFKEYFKSIAAPDEFFRQSLSDSVYTTSKRTTRFVLVELERKNSKFFTKQNPENLESVNSSGAYIWTLEHILPQSAEGNKLWRTELIESGVNEDDLSSKLEEYTHKIGNLTLTGYNSEMSSKSFKDKRDYREKESLSEVGLKTRLWLNESIPNNNETIDQKERWTLEDIDRRTDFLVNEILSMYTLD</sequence>
<name>D0BL11_9LACT</name>
<proteinExistence type="predicted"/>
<organism evidence="3 4">
    <name type="scientific">Granulicatella elegans ATCC 700633</name>
    <dbReference type="NCBI Taxonomy" id="626369"/>
    <lineage>
        <taxon>Bacteria</taxon>
        <taxon>Bacillati</taxon>
        <taxon>Bacillota</taxon>
        <taxon>Bacilli</taxon>
        <taxon>Lactobacillales</taxon>
        <taxon>Carnobacteriaceae</taxon>
        <taxon>Granulicatella</taxon>
    </lineage>
</organism>
<dbReference type="HOGENOM" id="CLU_011736_6_1_9"/>
<dbReference type="STRING" id="626369.HMPREF0446_00646"/>
<dbReference type="eggNOG" id="COG1479">
    <property type="taxonomic scope" value="Bacteria"/>
</dbReference>
<keyword evidence="4" id="KW-1185">Reference proteome</keyword>
<gene>
    <name evidence="3" type="ORF">HMPREF0446_00646</name>
</gene>
<evidence type="ECO:0000259" key="2">
    <source>
        <dbReference type="Pfam" id="PF07510"/>
    </source>
</evidence>
<dbReference type="Pfam" id="PF07510">
    <property type="entry name" value="GmrSD_C"/>
    <property type="match status" value="1"/>
</dbReference>
<feature type="domain" description="GmrSD restriction endonucleases C-terminal" evidence="2">
    <location>
        <begin position="450"/>
        <end position="614"/>
    </location>
</feature>
<dbReference type="RefSeq" id="WP_020991311.1">
    <property type="nucleotide sequence ID" value="NZ_KI391971.1"/>
</dbReference>
<reference evidence="3" key="1">
    <citation type="submission" date="2009-09" db="EMBL/GenBank/DDBJ databases">
        <authorList>
            <consortium name="The Broad Institute Genome Sequencing Platform"/>
            <person name="Ward D."/>
            <person name="Feldgarden M."/>
            <person name="Earl A."/>
            <person name="Young S.K."/>
            <person name="Zeng Q."/>
            <person name="Koehrsen M."/>
            <person name="Alvarado L."/>
            <person name="Berlin A."/>
            <person name="Bochicchio J."/>
            <person name="Borenstein D."/>
            <person name="Chapman S.B."/>
            <person name="Chen Z."/>
            <person name="Engels R."/>
            <person name="Freedman E."/>
            <person name="Gellesch M."/>
            <person name="Goldberg J."/>
            <person name="Griggs A."/>
            <person name="Gujja S."/>
            <person name="Heilman E."/>
            <person name="Heiman D."/>
            <person name="Hepburn T."/>
            <person name="Howarth C."/>
            <person name="Jen D."/>
            <person name="Larson L."/>
            <person name="Lewis B."/>
            <person name="Mehta T."/>
            <person name="Park D."/>
            <person name="Pearson M."/>
            <person name="Roberts A."/>
            <person name="Saif S."/>
            <person name="Shea T."/>
            <person name="Shenoy N."/>
            <person name="Sisk P."/>
            <person name="Stolte C."/>
            <person name="Sykes S."/>
            <person name="Thomson T."/>
            <person name="Walk T."/>
            <person name="White J."/>
            <person name="Yandava C."/>
            <person name="Sibley C.D."/>
            <person name="Field T.R."/>
            <person name="Grinwis M."/>
            <person name="Eshaghurshan C.S."/>
            <person name="Surette M.G."/>
            <person name="Haas B."/>
            <person name="Nusbaum C."/>
            <person name="Birren B."/>
        </authorList>
    </citation>
    <scope>NUCLEOTIDE SEQUENCE [LARGE SCALE GENOMIC DNA]</scope>
    <source>
        <strain evidence="3">ATCC 700633</strain>
    </source>
</reference>
<dbReference type="AlphaFoldDB" id="D0BL11"/>
<evidence type="ECO:0008006" key="5">
    <source>
        <dbReference type="Google" id="ProtNLM"/>
    </source>
</evidence>
<reference evidence="3" key="2">
    <citation type="submission" date="2011-10" db="EMBL/GenBank/DDBJ databases">
        <title>The Genome Sequence of Granulicatella elegans ATCC 700633.</title>
        <authorList>
            <consortium name="The Broad Institute Genome Sequencing Platform"/>
            <consortium name="The Broad Institute Genome Sequencing Center for Infectious Disease"/>
            <person name="Earl A."/>
            <person name="Ward D."/>
            <person name="Feldgarden M."/>
            <person name="Gevers D."/>
            <person name="Sibley C.D."/>
            <person name="Field T.R."/>
            <person name="Grinwis M."/>
            <person name="Eshaghurshan C.S."/>
            <person name="Surette M.G."/>
            <person name="Young S.K."/>
            <person name="Zeng Q."/>
            <person name="Gargeya S."/>
            <person name="Fitzgerald M."/>
            <person name="Haas B."/>
            <person name="Abouelleil A."/>
            <person name="Alvarado L."/>
            <person name="Arachchi H.M."/>
            <person name="Berlin A."/>
            <person name="Brown A."/>
            <person name="Chapman S.B."/>
            <person name="Chen Z."/>
            <person name="Dunbar C."/>
            <person name="Freedman E."/>
            <person name="Gearin G."/>
            <person name="Goldberg J."/>
            <person name="Griggs A."/>
            <person name="Gujja S."/>
            <person name="Heiman D."/>
            <person name="Howarth C."/>
            <person name="Larson L."/>
            <person name="Lui A."/>
            <person name="MacDonald P.J.P."/>
            <person name="Montmayeur A."/>
            <person name="Murphy C."/>
            <person name="Neiman D."/>
            <person name="Pearson M."/>
            <person name="Priest M."/>
            <person name="Roberts A."/>
            <person name="Saif S."/>
            <person name="Shea T."/>
            <person name="Shenoy N."/>
            <person name="Sisk P."/>
            <person name="Stolte C."/>
            <person name="Sykes S."/>
            <person name="Wortman J."/>
            <person name="Nusbaum C."/>
            <person name="Birren B."/>
        </authorList>
    </citation>
    <scope>NUCLEOTIDE SEQUENCE [LARGE SCALE GENOMIC DNA]</scope>
    <source>
        <strain evidence="3">ATCC 700633</strain>
    </source>
</reference>